<dbReference type="EMBL" id="RRZD01000001">
    <property type="protein sequence ID" value="MBE0398839.1"/>
    <property type="molecule type" value="Genomic_DNA"/>
</dbReference>
<proteinExistence type="predicted"/>
<evidence type="ECO:0000313" key="2">
    <source>
        <dbReference type="EMBL" id="MBE0398839.1"/>
    </source>
</evidence>
<dbReference type="RefSeq" id="WP_096277326.1">
    <property type="nucleotide sequence ID" value="NZ_CBCSBM010000003.1"/>
</dbReference>
<dbReference type="Proteomes" id="UP001645039">
    <property type="component" value="Unassembled WGS sequence"/>
</dbReference>
<dbReference type="InterPro" id="IPR013767">
    <property type="entry name" value="PAS_fold"/>
</dbReference>
<dbReference type="InterPro" id="IPR000014">
    <property type="entry name" value="PAS"/>
</dbReference>
<accession>A0ABR9EY92</accession>
<organism evidence="2 3">
    <name type="scientific">Halomonas casei</name>
    <dbReference type="NCBI Taxonomy" id="2742613"/>
    <lineage>
        <taxon>Bacteria</taxon>
        <taxon>Pseudomonadati</taxon>
        <taxon>Pseudomonadota</taxon>
        <taxon>Gammaproteobacteria</taxon>
        <taxon>Oceanospirillales</taxon>
        <taxon>Halomonadaceae</taxon>
        <taxon>Halomonas</taxon>
    </lineage>
</organism>
<dbReference type="Pfam" id="PF00989">
    <property type="entry name" value="PAS"/>
    <property type="match status" value="1"/>
</dbReference>
<keyword evidence="3" id="KW-1185">Reference proteome</keyword>
<dbReference type="NCBIfam" id="TIGR00229">
    <property type="entry name" value="sensory_box"/>
    <property type="match status" value="1"/>
</dbReference>
<dbReference type="InterPro" id="IPR035965">
    <property type="entry name" value="PAS-like_dom_sf"/>
</dbReference>
<sequence length="83" mass="9463">MYTADLFPLDNFPVECMVTDDKRRIVYINRYIEKQYGYSSDELLGADLFVLLSKASQIMYDIYIASCITAAGVTTRACYEHTG</sequence>
<evidence type="ECO:0000313" key="3">
    <source>
        <dbReference type="Proteomes" id="UP001645039"/>
    </source>
</evidence>
<protein>
    <submittedName>
        <fullName evidence="2">PAS domain S-box protein</fullName>
    </submittedName>
</protein>
<reference evidence="2 3" key="1">
    <citation type="submission" date="2020-07" db="EMBL/GenBank/DDBJ databases">
        <title>Halophilic bacteria isolated from french cheeses.</title>
        <authorList>
            <person name="Kothe C.I."/>
            <person name="Farah-Kraiem B."/>
            <person name="Renault P."/>
            <person name="Dridi B."/>
        </authorList>
    </citation>
    <scope>NUCLEOTIDE SEQUENCE [LARGE SCALE GENOMIC DNA]</scope>
    <source>
        <strain evidence="2 3">FME1</strain>
    </source>
</reference>
<name>A0ABR9EY92_9GAMM</name>
<dbReference type="CDD" id="cd00130">
    <property type="entry name" value="PAS"/>
    <property type="match status" value="1"/>
</dbReference>
<gene>
    <name evidence="2" type="ORF">EI168_01785</name>
</gene>
<comment type="caution">
    <text evidence="2">The sequence shown here is derived from an EMBL/GenBank/DDBJ whole genome shotgun (WGS) entry which is preliminary data.</text>
</comment>
<dbReference type="SUPFAM" id="SSF55785">
    <property type="entry name" value="PYP-like sensor domain (PAS domain)"/>
    <property type="match status" value="1"/>
</dbReference>
<feature type="domain" description="PAS" evidence="1">
    <location>
        <begin position="17"/>
        <end position="49"/>
    </location>
</feature>
<evidence type="ECO:0000259" key="1">
    <source>
        <dbReference type="PROSITE" id="PS50112"/>
    </source>
</evidence>
<dbReference type="Gene3D" id="3.30.450.20">
    <property type="entry name" value="PAS domain"/>
    <property type="match status" value="1"/>
</dbReference>
<dbReference type="PROSITE" id="PS50112">
    <property type="entry name" value="PAS"/>
    <property type="match status" value="1"/>
</dbReference>